<dbReference type="Proteomes" id="UP001501257">
    <property type="component" value="Unassembled WGS sequence"/>
</dbReference>
<dbReference type="EMBL" id="BAABLK010000028">
    <property type="protein sequence ID" value="GAA5227347.1"/>
    <property type="molecule type" value="Genomic_DNA"/>
</dbReference>
<reference evidence="3" key="1">
    <citation type="journal article" date="2019" name="Int. J. Syst. Evol. Microbiol.">
        <title>The Global Catalogue of Microorganisms (GCM) 10K type strain sequencing project: providing services to taxonomists for standard genome sequencing and annotation.</title>
        <authorList>
            <consortium name="The Broad Institute Genomics Platform"/>
            <consortium name="The Broad Institute Genome Sequencing Center for Infectious Disease"/>
            <person name="Wu L."/>
            <person name="Ma J."/>
        </authorList>
    </citation>
    <scope>NUCLEOTIDE SEQUENCE [LARGE SCALE GENOMIC DNA]</scope>
    <source>
        <strain evidence="3">JCM 18952</strain>
    </source>
</reference>
<evidence type="ECO:0000259" key="1">
    <source>
        <dbReference type="SMART" id="SM00507"/>
    </source>
</evidence>
<protein>
    <recommendedName>
        <fullName evidence="1">HNH nuclease domain-containing protein</fullName>
    </recommendedName>
</protein>
<comment type="caution">
    <text evidence="2">The sequence shown here is derived from an EMBL/GenBank/DDBJ whole genome shotgun (WGS) entry which is preliminary data.</text>
</comment>
<organism evidence="2 3">
    <name type="scientific">Paeniglutamicibacter antarcticus</name>
    <dbReference type="NCBI Taxonomy" id="494023"/>
    <lineage>
        <taxon>Bacteria</taxon>
        <taxon>Bacillati</taxon>
        <taxon>Actinomycetota</taxon>
        <taxon>Actinomycetes</taxon>
        <taxon>Micrococcales</taxon>
        <taxon>Micrococcaceae</taxon>
        <taxon>Paeniglutamicibacter</taxon>
    </lineage>
</organism>
<feature type="domain" description="HNH nuclease" evidence="1">
    <location>
        <begin position="63"/>
        <end position="115"/>
    </location>
</feature>
<name>A0ABP9TNL6_9MICC</name>
<keyword evidence="3" id="KW-1185">Reference proteome</keyword>
<accession>A0ABP9TNL6</accession>
<proteinExistence type="predicted"/>
<evidence type="ECO:0000313" key="2">
    <source>
        <dbReference type="EMBL" id="GAA5227347.1"/>
    </source>
</evidence>
<dbReference type="CDD" id="cd00085">
    <property type="entry name" value="HNHc"/>
    <property type="match status" value="1"/>
</dbReference>
<evidence type="ECO:0000313" key="3">
    <source>
        <dbReference type="Proteomes" id="UP001501257"/>
    </source>
</evidence>
<dbReference type="SMART" id="SM00507">
    <property type="entry name" value="HNHc"/>
    <property type="match status" value="1"/>
</dbReference>
<gene>
    <name evidence="2" type="ORF">GCM10025778_18800</name>
</gene>
<sequence>MVHCQLETLLGLADRAGITTHGLEISPGQLRRLLCDAAVLPIVFNGKSQILDVGRQARFVPEYMREAVLARDGGCLVPSCTVPPEHCEMCHIDAWQDGGSTSVENSGPGCSAHHHDFHSGKLKLVRDQDGLPAVLLPKYSDPEQIPRRNEYWQHQRQTNPKLF</sequence>
<dbReference type="InterPro" id="IPR003615">
    <property type="entry name" value="HNH_nuc"/>
</dbReference>